<feature type="region of interest" description="Disordered" evidence="1">
    <location>
        <begin position="57"/>
        <end position="81"/>
    </location>
</feature>
<name>A0A6H5HM54_9HEMI</name>
<reference evidence="2 3" key="1">
    <citation type="submission" date="2020-02" db="EMBL/GenBank/DDBJ databases">
        <authorList>
            <person name="Ferguson B K."/>
        </authorList>
    </citation>
    <scope>NUCLEOTIDE SEQUENCE [LARGE SCALE GENOMIC DNA]</scope>
</reference>
<organism evidence="2 3">
    <name type="scientific">Nesidiocoris tenuis</name>
    <dbReference type="NCBI Taxonomy" id="355587"/>
    <lineage>
        <taxon>Eukaryota</taxon>
        <taxon>Metazoa</taxon>
        <taxon>Ecdysozoa</taxon>
        <taxon>Arthropoda</taxon>
        <taxon>Hexapoda</taxon>
        <taxon>Insecta</taxon>
        <taxon>Pterygota</taxon>
        <taxon>Neoptera</taxon>
        <taxon>Paraneoptera</taxon>
        <taxon>Hemiptera</taxon>
        <taxon>Heteroptera</taxon>
        <taxon>Panheteroptera</taxon>
        <taxon>Cimicomorpha</taxon>
        <taxon>Miridae</taxon>
        <taxon>Dicyphina</taxon>
        <taxon>Nesidiocoris</taxon>
    </lineage>
</organism>
<feature type="non-terminal residue" evidence="2">
    <location>
        <position position="1"/>
    </location>
</feature>
<feature type="non-terminal residue" evidence="2">
    <location>
        <position position="81"/>
    </location>
</feature>
<keyword evidence="3" id="KW-1185">Reference proteome</keyword>
<sequence length="81" mass="9404">LLLYIYSCKSSDPVMLPKGNPPKVGSTSEEKKTLHLRITRREFMVFTKDLRILRRRRSRSPGRRLNYNPSHHLGSPSTVLL</sequence>
<accession>A0A6H5HM54</accession>
<dbReference type="Proteomes" id="UP000479000">
    <property type="component" value="Unassembled WGS sequence"/>
</dbReference>
<gene>
    <name evidence="2" type="ORF">NTEN_LOCUS21715</name>
</gene>
<evidence type="ECO:0000313" key="3">
    <source>
        <dbReference type="Proteomes" id="UP000479000"/>
    </source>
</evidence>
<dbReference type="EMBL" id="CADCXU010031943">
    <property type="protein sequence ID" value="CAB0017766.1"/>
    <property type="molecule type" value="Genomic_DNA"/>
</dbReference>
<proteinExistence type="predicted"/>
<evidence type="ECO:0000313" key="2">
    <source>
        <dbReference type="EMBL" id="CAB0017766.1"/>
    </source>
</evidence>
<dbReference type="AlphaFoldDB" id="A0A6H5HM54"/>
<evidence type="ECO:0000256" key="1">
    <source>
        <dbReference type="SAM" id="MobiDB-lite"/>
    </source>
</evidence>
<protein>
    <submittedName>
        <fullName evidence="2">Uncharacterized protein</fullName>
    </submittedName>
</protein>